<evidence type="ECO:0000313" key="2">
    <source>
        <dbReference type="Proteomes" id="UP001551210"/>
    </source>
</evidence>
<evidence type="ECO:0008006" key="3">
    <source>
        <dbReference type="Google" id="ProtNLM"/>
    </source>
</evidence>
<name>A0ABV3CS13_STREX</name>
<sequence>MAHSLEHLVVRHTRRLPSPTGPAGDGTAVARRFDAALMTAGFKLSTELIERLSGLTEATVVGTAVRTLATVRELVGDHVRHNVYFVDFPANVPDTLDFWTACLAEALDDGDGRAGTVDQLRAGVLDLLSLPSYGRYQHTYEEMLAVHDELIAAAGDRLTVLHLGADADTEVTALYLALAGSTAPLGEEHLRDLAVLAEHGADGPQPEVIPVRENRAVVNAARIRVGAAPLFDTVTDVLRLACALADGDVTLREPTRFRALSRPHRRALLAGLDAVVAASPAKLSDVSAHGEAWKRLGERLHPHEYPHWPHAAEVFAVARGERRAPSFDSRVEEMLVRGDVAGAAELLASHAPGRLFRALDRLLRGAAGGEEREAVLAAVERAAPEVSGRVVLSVREHVQNRAGGSGGARRVFVNREGKAWVTDDARPPLEDSDRRRVIEVLDAETRRRLPSPERLLIDPDVLDVALPLSGRAASAGLGVLPRGSVSPVEGELLRFFTYWRQARYTTDLDLSALVLDADYSTVTWLSYTALTDVEGRHSGDITEAPDGASEFIDLRLGAVRGTFIVPQVHVFSGEGFDEVAEGFFGFMLREGEQRGRPFEPRTVRMKSDLRGPGRVALPLAFRRDDEGRWHAHWLHLYLRGAPSANRVEGHRVTIAVVMRALLGRTHLTVRHLVALMEESGAKTTLWDGRTVPEGPVTYIGLERPEGLAPGSRVLTPENLRDLLPA</sequence>
<comment type="caution">
    <text evidence="1">The sequence shown here is derived from an EMBL/GenBank/DDBJ whole genome shotgun (WGS) entry which is preliminary data.</text>
</comment>
<organism evidence="1 2">
    <name type="scientific">Streptomyces exfoliatus</name>
    <name type="common">Streptomyces hydrogenans</name>
    <dbReference type="NCBI Taxonomy" id="1905"/>
    <lineage>
        <taxon>Bacteria</taxon>
        <taxon>Bacillati</taxon>
        <taxon>Actinomycetota</taxon>
        <taxon>Actinomycetes</taxon>
        <taxon>Kitasatosporales</taxon>
        <taxon>Streptomycetaceae</taxon>
        <taxon>Streptomyces</taxon>
    </lineage>
</organism>
<dbReference type="RefSeq" id="WP_359205412.1">
    <property type="nucleotide sequence ID" value="NZ_JBEZAM010000006.1"/>
</dbReference>
<keyword evidence="2" id="KW-1185">Reference proteome</keyword>
<evidence type="ECO:0000313" key="1">
    <source>
        <dbReference type="EMBL" id="MEU7292995.1"/>
    </source>
</evidence>
<accession>A0ABV3CS13</accession>
<proteinExistence type="predicted"/>
<gene>
    <name evidence="1" type="ORF">AB0A76_07285</name>
</gene>
<dbReference type="EMBL" id="JBEZAM010000006">
    <property type="protein sequence ID" value="MEU7292995.1"/>
    <property type="molecule type" value="Genomic_DNA"/>
</dbReference>
<reference evidence="1 2" key="1">
    <citation type="submission" date="2024-06" db="EMBL/GenBank/DDBJ databases">
        <title>The Natural Products Discovery Center: Release of the First 8490 Sequenced Strains for Exploring Actinobacteria Biosynthetic Diversity.</title>
        <authorList>
            <person name="Kalkreuter E."/>
            <person name="Kautsar S.A."/>
            <person name="Yang D."/>
            <person name="Bader C.D."/>
            <person name="Teijaro C.N."/>
            <person name="Fluegel L."/>
            <person name="Davis C.M."/>
            <person name="Simpson J.R."/>
            <person name="Lauterbach L."/>
            <person name="Steele A.D."/>
            <person name="Gui C."/>
            <person name="Meng S."/>
            <person name="Li G."/>
            <person name="Viehrig K."/>
            <person name="Ye F."/>
            <person name="Su P."/>
            <person name="Kiefer A.F."/>
            <person name="Nichols A."/>
            <person name="Cepeda A.J."/>
            <person name="Yan W."/>
            <person name="Fan B."/>
            <person name="Jiang Y."/>
            <person name="Adhikari A."/>
            <person name="Zheng C.-J."/>
            <person name="Schuster L."/>
            <person name="Cowan T.M."/>
            <person name="Smanski M.J."/>
            <person name="Chevrette M.G."/>
            <person name="De Carvalho L.P.S."/>
            <person name="Shen B."/>
        </authorList>
    </citation>
    <scope>NUCLEOTIDE SEQUENCE [LARGE SCALE GENOMIC DNA]</scope>
    <source>
        <strain evidence="1 2">NPDC045705</strain>
    </source>
</reference>
<protein>
    <recommendedName>
        <fullName evidence="3">TerD family protein</fullName>
    </recommendedName>
</protein>
<dbReference type="Proteomes" id="UP001551210">
    <property type="component" value="Unassembled WGS sequence"/>
</dbReference>